<protein>
    <submittedName>
        <fullName evidence="2">Uncharacterized protein</fullName>
    </submittedName>
</protein>
<dbReference type="EMBL" id="CM018048">
    <property type="protein sequence ID" value="KAA8521275.1"/>
    <property type="molecule type" value="Genomic_DNA"/>
</dbReference>
<evidence type="ECO:0000313" key="2">
    <source>
        <dbReference type="EMBL" id="KAA8521275.1"/>
    </source>
</evidence>
<feature type="region of interest" description="Disordered" evidence="1">
    <location>
        <begin position="57"/>
        <end position="82"/>
    </location>
</feature>
<gene>
    <name evidence="2" type="ORF">F0562_011979</name>
</gene>
<dbReference type="Proteomes" id="UP000325577">
    <property type="component" value="Linkage Group LG5"/>
</dbReference>
<dbReference type="AlphaFoldDB" id="A0A5J4ZRF4"/>
<accession>A0A5J4ZRF4</accession>
<sequence>MLCSLEEFELFVGVFGGDGEGEEGAEVGGVVGGGGEVELGYSDGGDGERGALGAVEDVHGSAGDGCEENEGEKDKDGPEATQAEAAASVTVLGLGAVTLAVGIVELGFGGREGWWLGGAVGGCGRGGCGGGGGGGVRLRRGEDSVRHFWDG</sequence>
<proteinExistence type="predicted"/>
<evidence type="ECO:0000313" key="3">
    <source>
        <dbReference type="Proteomes" id="UP000325577"/>
    </source>
</evidence>
<name>A0A5J4ZRF4_9ASTE</name>
<keyword evidence="3" id="KW-1185">Reference proteome</keyword>
<organism evidence="2 3">
    <name type="scientific">Nyssa sinensis</name>
    <dbReference type="NCBI Taxonomy" id="561372"/>
    <lineage>
        <taxon>Eukaryota</taxon>
        <taxon>Viridiplantae</taxon>
        <taxon>Streptophyta</taxon>
        <taxon>Embryophyta</taxon>
        <taxon>Tracheophyta</taxon>
        <taxon>Spermatophyta</taxon>
        <taxon>Magnoliopsida</taxon>
        <taxon>eudicotyledons</taxon>
        <taxon>Gunneridae</taxon>
        <taxon>Pentapetalae</taxon>
        <taxon>asterids</taxon>
        <taxon>Cornales</taxon>
        <taxon>Nyssaceae</taxon>
        <taxon>Nyssa</taxon>
    </lineage>
</organism>
<reference evidence="2 3" key="1">
    <citation type="submission" date="2019-09" db="EMBL/GenBank/DDBJ databases">
        <title>A chromosome-level genome assembly of the Chinese tupelo Nyssa sinensis.</title>
        <authorList>
            <person name="Yang X."/>
            <person name="Kang M."/>
            <person name="Yang Y."/>
            <person name="Xiong H."/>
            <person name="Wang M."/>
            <person name="Zhang Z."/>
            <person name="Wang Z."/>
            <person name="Wu H."/>
            <person name="Ma T."/>
            <person name="Liu J."/>
            <person name="Xi Z."/>
        </authorList>
    </citation>
    <scope>NUCLEOTIDE SEQUENCE [LARGE SCALE GENOMIC DNA]</scope>
    <source>
        <strain evidence="2">J267</strain>
        <tissue evidence="2">Leaf</tissue>
    </source>
</reference>
<evidence type="ECO:0000256" key="1">
    <source>
        <dbReference type="SAM" id="MobiDB-lite"/>
    </source>
</evidence>